<evidence type="ECO:0000313" key="1">
    <source>
        <dbReference type="EMBL" id="CAB4144760.1"/>
    </source>
</evidence>
<protein>
    <submittedName>
        <fullName evidence="1">Uncharacterized protein</fullName>
    </submittedName>
</protein>
<name>A0A6J5MHX8_9CAUD</name>
<dbReference type="Pfam" id="PF19264">
    <property type="entry name" value="DUF5907"/>
    <property type="match status" value="1"/>
</dbReference>
<proteinExistence type="predicted"/>
<organism evidence="1">
    <name type="scientific">uncultured Caudovirales phage</name>
    <dbReference type="NCBI Taxonomy" id="2100421"/>
    <lineage>
        <taxon>Viruses</taxon>
        <taxon>Duplodnaviria</taxon>
        <taxon>Heunggongvirae</taxon>
        <taxon>Uroviricota</taxon>
        <taxon>Caudoviricetes</taxon>
        <taxon>Peduoviridae</taxon>
        <taxon>Maltschvirus</taxon>
        <taxon>Maltschvirus maltsch</taxon>
    </lineage>
</organism>
<gene>
    <name evidence="1" type="ORF">UFOVP455_66</name>
</gene>
<dbReference type="InterPro" id="IPR045571">
    <property type="entry name" value="DUF5907"/>
</dbReference>
<reference evidence="1" key="1">
    <citation type="submission" date="2020-04" db="EMBL/GenBank/DDBJ databases">
        <authorList>
            <person name="Chiriac C."/>
            <person name="Salcher M."/>
            <person name="Ghai R."/>
            <person name="Kavagutti S V."/>
        </authorList>
    </citation>
    <scope>NUCLEOTIDE SEQUENCE</scope>
</reference>
<sequence length="506" mass="52027">MPDLPISGLPAVTEPAAGDLYAIVSGGVTSKVSRANNSKIITDSTAKTANYTLTANDEAVKFDTSSGSLTVFLPTAVGIKGKWYSVIKVSASNTLTVEPDGSETINGSLNYAITANNSVITFQSDGANWFITSIGVQGAGNGDVVGPSSSTDNALVRFDSTTGKLIQNSVATLTDTGTLDTANLTTDYIQIDTAATPPTVVEGTLAWNTTEGSLELGLRNGNVSNVLGEDLHVRVSNAEATTLNKGEVVYLFGATGNRASVKRASNTSDLTSAKTLGIVAESIGASQTGFVITQGVIDGLSLGAPYADGDILWLGSTAGTFTRTKPVQPNHLVFIGVIERANAGNGQIYVKPQNGYELNEIHDVLISSPANGQLLIRDETAGVWENAHLTAGSNITITNAAGAITIAASGGGVTDGDKGDITVSGSGATWTIDNTAVTYSKIQDVTNNRLLGRANAVNGTIQEISLGSNLSFSGTTLNATTFQKIITSGTAAPSGGIDGDIYLQYT</sequence>
<accession>A0A6J5MHX8</accession>
<dbReference type="EMBL" id="LR796427">
    <property type="protein sequence ID" value="CAB4144760.1"/>
    <property type="molecule type" value="Genomic_DNA"/>
</dbReference>